<dbReference type="AlphaFoldDB" id="A0A2M9FYK0"/>
<dbReference type="GO" id="GO:0008168">
    <property type="term" value="F:methyltransferase activity"/>
    <property type="evidence" value="ECO:0007669"/>
    <property type="project" value="UniProtKB-KW"/>
</dbReference>
<dbReference type="OrthoDB" id="5173234at2"/>
<dbReference type="EMBL" id="PHIG01000043">
    <property type="protein sequence ID" value="PJK28534.1"/>
    <property type="molecule type" value="Genomic_DNA"/>
</dbReference>
<proteinExistence type="predicted"/>
<dbReference type="RefSeq" id="WP_109796013.1">
    <property type="nucleotide sequence ID" value="NZ_PHIG01000043.1"/>
</dbReference>
<dbReference type="Proteomes" id="UP000229498">
    <property type="component" value="Unassembled WGS sequence"/>
</dbReference>
<evidence type="ECO:0000313" key="2">
    <source>
        <dbReference type="Proteomes" id="UP000229498"/>
    </source>
</evidence>
<keyword evidence="1" id="KW-0489">Methyltransferase</keyword>
<sequence>MTETQGTATAAGEAATVETVMNYSSEDGGPIGYYFYEPEVRENFRPAGQDRRSVLVEDAWPQADRLSADVEGFEIHPFEGGFDAFENDETVRAAFYPQAVDFVKRHTGARQVVVFDHTLRRKRSQDIRTQTEVQRPVVFLAHCDFTPRSGPQRVRDIMGGEADALLARRVAFYNVWKPLYDPVEEFPLGLCDARSVPDEDFLVMHLKYRDRDGEIYTLRHSPGHRWRYFPGMAPDQALLLKTYDSETDGRARFMGHSAFDDPNSPPDRKPRQSIEIRTMAFF</sequence>
<evidence type="ECO:0000313" key="1">
    <source>
        <dbReference type="EMBL" id="PJK28534.1"/>
    </source>
</evidence>
<gene>
    <name evidence="1" type="ORF">CVT23_16385</name>
</gene>
<dbReference type="PANTHER" id="PTHR34598">
    <property type="entry name" value="BLL6449 PROTEIN"/>
    <property type="match status" value="1"/>
</dbReference>
<name>A0A2M9FYK0_9PROT</name>
<keyword evidence="2" id="KW-1185">Reference proteome</keyword>
<protein>
    <submittedName>
        <fullName evidence="1">Methyltransferase</fullName>
    </submittedName>
</protein>
<dbReference type="InterPro" id="IPR044053">
    <property type="entry name" value="AsaB-like"/>
</dbReference>
<accession>A0A2M9FYK0</accession>
<dbReference type="GO" id="GO:0016491">
    <property type="term" value="F:oxidoreductase activity"/>
    <property type="evidence" value="ECO:0007669"/>
    <property type="project" value="InterPro"/>
</dbReference>
<keyword evidence="1" id="KW-0808">Transferase</keyword>
<comment type="caution">
    <text evidence="1">The sequence shown here is derived from an EMBL/GenBank/DDBJ whole genome shotgun (WGS) entry which is preliminary data.</text>
</comment>
<dbReference type="NCBIfam" id="NF041278">
    <property type="entry name" value="CmcJ_NvfI_EfuI"/>
    <property type="match status" value="1"/>
</dbReference>
<organism evidence="1 2">
    <name type="scientific">Minwuia thermotolerans</name>
    <dbReference type="NCBI Taxonomy" id="2056226"/>
    <lineage>
        <taxon>Bacteria</taxon>
        <taxon>Pseudomonadati</taxon>
        <taxon>Pseudomonadota</taxon>
        <taxon>Alphaproteobacteria</taxon>
        <taxon>Minwuiales</taxon>
        <taxon>Minwuiaceae</taxon>
        <taxon>Minwuia</taxon>
    </lineage>
</organism>
<dbReference type="GO" id="GO:0032259">
    <property type="term" value="P:methylation"/>
    <property type="evidence" value="ECO:0007669"/>
    <property type="project" value="UniProtKB-KW"/>
</dbReference>
<reference evidence="1 2" key="1">
    <citation type="submission" date="2017-11" db="EMBL/GenBank/DDBJ databases">
        <title>Draft genome sequence of Rhizobiales bacterium SY3-13.</title>
        <authorList>
            <person name="Sun C."/>
        </authorList>
    </citation>
    <scope>NUCLEOTIDE SEQUENCE [LARGE SCALE GENOMIC DNA]</scope>
    <source>
        <strain evidence="1 2">SY3-13</strain>
    </source>
</reference>
<dbReference type="PANTHER" id="PTHR34598:SF3">
    <property type="entry name" value="OXIDOREDUCTASE AN1597"/>
    <property type="match status" value="1"/>
</dbReference>